<proteinExistence type="predicted"/>
<keyword evidence="2" id="KW-1185">Reference proteome</keyword>
<gene>
    <name evidence="1" type="ORF">LSAT_V11C400225380</name>
</gene>
<evidence type="ECO:0000313" key="1">
    <source>
        <dbReference type="EMBL" id="KAJ0210658.1"/>
    </source>
</evidence>
<dbReference type="Gene3D" id="3.60.10.10">
    <property type="entry name" value="Endonuclease/exonuclease/phosphatase"/>
    <property type="match status" value="1"/>
</dbReference>
<sequence length="195" mass="22976">MVWGNNQFNFASSQARGHSCGLLSIWDPNVFVKRIIHCAYHLVIVEGKWINFDFPVFMVNDLWSFIVAFMSHNIFIIDNNLFDIPMSGFNFTCCTKSGDKMNKLDQFLVTERVVELFPDIMALALEKSISDHRPITLKSENVDYDYLFDLWFNMKDFDEVVCQYWANFQGDKSANAFIYFKDKLKHLKVKIKEWH</sequence>
<protein>
    <recommendedName>
        <fullName evidence="3">Endonuclease/exonuclease/phosphatase domain-containing protein</fullName>
    </recommendedName>
</protein>
<reference evidence="1 2" key="1">
    <citation type="journal article" date="2017" name="Nat. Commun.">
        <title>Genome assembly with in vitro proximity ligation data and whole-genome triplication in lettuce.</title>
        <authorList>
            <person name="Reyes-Chin-Wo S."/>
            <person name="Wang Z."/>
            <person name="Yang X."/>
            <person name="Kozik A."/>
            <person name="Arikit S."/>
            <person name="Song C."/>
            <person name="Xia L."/>
            <person name="Froenicke L."/>
            <person name="Lavelle D.O."/>
            <person name="Truco M.J."/>
            <person name="Xia R."/>
            <person name="Zhu S."/>
            <person name="Xu C."/>
            <person name="Xu H."/>
            <person name="Xu X."/>
            <person name="Cox K."/>
            <person name="Korf I."/>
            <person name="Meyers B.C."/>
            <person name="Michelmore R.W."/>
        </authorList>
    </citation>
    <scope>NUCLEOTIDE SEQUENCE [LARGE SCALE GENOMIC DNA]</scope>
    <source>
        <strain evidence="2">cv. Salinas</strain>
        <tissue evidence="1">Seedlings</tissue>
    </source>
</reference>
<dbReference type="Proteomes" id="UP000235145">
    <property type="component" value="Unassembled WGS sequence"/>
</dbReference>
<accession>A0A9R1VRG5</accession>
<dbReference type="SUPFAM" id="SSF56219">
    <property type="entry name" value="DNase I-like"/>
    <property type="match status" value="1"/>
</dbReference>
<evidence type="ECO:0008006" key="3">
    <source>
        <dbReference type="Google" id="ProtNLM"/>
    </source>
</evidence>
<evidence type="ECO:0000313" key="2">
    <source>
        <dbReference type="Proteomes" id="UP000235145"/>
    </source>
</evidence>
<name>A0A9R1VRG5_LACSA</name>
<dbReference type="PANTHER" id="PTHR33710:SF64">
    <property type="entry name" value="ENDONUCLEASE_EXONUCLEASE_PHOSPHATASE DOMAIN-CONTAINING PROTEIN"/>
    <property type="match status" value="1"/>
</dbReference>
<comment type="caution">
    <text evidence="1">The sequence shown here is derived from an EMBL/GenBank/DDBJ whole genome shotgun (WGS) entry which is preliminary data.</text>
</comment>
<dbReference type="EMBL" id="NBSK02000004">
    <property type="protein sequence ID" value="KAJ0210658.1"/>
    <property type="molecule type" value="Genomic_DNA"/>
</dbReference>
<organism evidence="1 2">
    <name type="scientific">Lactuca sativa</name>
    <name type="common">Garden lettuce</name>
    <dbReference type="NCBI Taxonomy" id="4236"/>
    <lineage>
        <taxon>Eukaryota</taxon>
        <taxon>Viridiplantae</taxon>
        <taxon>Streptophyta</taxon>
        <taxon>Embryophyta</taxon>
        <taxon>Tracheophyta</taxon>
        <taxon>Spermatophyta</taxon>
        <taxon>Magnoliopsida</taxon>
        <taxon>eudicotyledons</taxon>
        <taxon>Gunneridae</taxon>
        <taxon>Pentapetalae</taxon>
        <taxon>asterids</taxon>
        <taxon>campanulids</taxon>
        <taxon>Asterales</taxon>
        <taxon>Asteraceae</taxon>
        <taxon>Cichorioideae</taxon>
        <taxon>Cichorieae</taxon>
        <taxon>Lactucinae</taxon>
        <taxon>Lactuca</taxon>
    </lineage>
</organism>
<dbReference type="PANTHER" id="PTHR33710">
    <property type="entry name" value="BNAC02G09200D PROTEIN"/>
    <property type="match status" value="1"/>
</dbReference>
<dbReference type="AlphaFoldDB" id="A0A9R1VRG5"/>
<dbReference type="InterPro" id="IPR036691">
    <property type="entry name" value="Endo/exonu/phosph_ase_sf"/>
</dbReference>